<gene>
    <name evidence="2" type="ORF">PF004_g25420</name>
</gene>
<dbReference type="SUPFAM" id="SSF48452">
    <property type="entry name" value="TPR-like"/>
    <property type="match status" value="1"/>
</dbReference>
<feature type="region of interest" description="Disordered" evidence="1">
    <location>
        <begin position="629"/>
        <end position="661"/>
    </location>
</feature>
<feature type="compositionally biased region" description="Polar residues" evidence="1">
    <location>
        <begin position="652"/>
        <end position="661"/>
    </location>
</feature>
<feature type="compositionally biased region" description="Basic and acidic residues" evidence="1">
    <location>
        <begin position="1"/>
        <end position="20"/>
    </location>
</feature>
<feature type="compositionally biased region" description="Acidic residues" evidence="1">
    <location>
        <begin position="630"/>
        <end position="641"/>
    </location>
</feature>
<comment type="caution">
    <text evidence="2">The sequence shown here is derived from an EMBL/GenBank/DDBJ whole genome shotgun (WGS) entry which is preliminary data.</text>
</comment>
<evidence type="ECO:0000256" key="1">
    <source>
        <dbReference type="SAM" id="MobiDB-lite"/>
    </source>
</evidence>
<dbReference type="InterPro" id="IPR011990">
    <property type="entry name" value="TPR-like_helical_dom_sf"/>
</dbReference>
<proteinExistence type="predicted"/>
<reference evidence="2 3" key="1">
    <citation type="submission" date="2018-09" db="EMBL/GenBank/DDBJ databases">
        <title>Genomic investigation of the strawberry pathogen Phytophthora fragariae indicates pathogenicity is determined by transcriptional variation in three key races.</title>
        <authorList>
            <person name="Adams T.M."/>
            <person name="Armitage A.D."/>
            <person name="Sobczyk M.K."/>
            <person name="Bates H.J."/>
            <person name="Dunwell J.M."/>
            <person name="Nellist C.F."/>
            <person name="Harrison R.J."/>
        </authorList>
    </citation>
    <scope>NUCLEOTIDE SEQUENCE [LARGE SCALE GENOMIC DNA]</scope>
    <source>
        <strain evidence="2 3">BC-23</strain>
    </source>
</reference>
<dbReference type="AlphaFoldDB" id="A0A6G0MRC0"/>
<accession>A0A6G0MRC0</accession>
<feature type="region of interest" description="Disordered" evidence="1">
    <location>
        <begin position="1"/>
        <end position="42"/>
    </location>
</feature>
<dbReference type="Gene3D" id="1.25.40.10">
    <property type="entry name" value="Tetratricopeptide repeat domain"/>
    <property type="match status" value="1"/>
</dbReference>
<evidence type="ECO:0000313" key="3">
    <source>
        <dbReference type="Proteomes" id="UP000476176"/>
    </source>
</evidence>
<protein>
    <submittedName>
        <fullName evidence="2">Uncharacterized protein</fullName>
    </submittedName>
</protein>
<evidence type="ECO:0000313" key="2">
    <source>
        <dbReference type="EMBL" id="KAE9178635.1"/>
    </source>
</evidence>
<sequence length="743" mass="80969">MMKRMEDLEAREAAGEGAKDQEEEEEESTEAQAAAPKAKGNDAFSPRCFQASNQYYSQAIELATSQILNGNRAAAYHRLKKFKLALEDSDATNYTGQTVTLERVGEALAASGGPVLGTETPSRTLRPFGSDFASAALKFLEDSSLEMKPEYLQVLELILDRVTGSAGCVGDEAVSDSLEEEEEGDRIGDVLVAAFEAAATRLSRMEAYAPDSKGLLRVCGRLIDTLLRAGAADWDAMNQRSLWRELLCQQWGEVAAGLALEMLLLKAQLTWTTCSTADEAASMQGDEILDVVAFAYAHLPTDLKEFCFDQVSALISTLVHEGPTYRFTPRMVLQLRLLECLTDFQFLDVSDDLDVTAWLEEYFTACFDCCGVAIQLLSDHQSNPSSSNANDSVGVIRMVNMCLLVIKAGFDYFETRRKDIEELARILSPLIVESLAQPANFPPTHFPETRRGASPEAIKMCFVEISLQLLAKMVGVLKESDCDALVNVFQALLTPRTISRFKAVRPSLVSACFDTIHQLISHPKVAEVVGTPLTALLDLSELGDGNTMTKPVCSVRDPNATNAACVRSTNSDRGGEDAFSRTTPESVAMLLLSNMDFDDTGMVVPEDRAIALSQDQLSSAVLRPDAPQWFDEEDSDDEDSATELPRDDSDTQSDQSEFTRTNVVVPQWFGDDDDDDAAADVELPLEDSVDYPKLAFLLGPDHCDRAAKSTTRAMQEAPTLDSSVGAIAVAGLASGQDHRPSAD</sequence>
<name>A0A6G0MRC0_9STRA</name>
<organism evidence="2 3">
    <name type="scientific">Phytophthora fragariae</name>
    <dbReference type="NCBI Taxonomy" id="53985"/>
    <lineage>
        <taxon>Eukaryota</taxon>
        <taxon>Sar</taxon>
        <taxon>Stramenopiles</taxon>
        <taxon>Oomycota</taxon>
        <taxon>Peronosporomycetes</taxon>
        <taxon>Peronosporales</taxon>
        <taxon>Peronosporaceae</taxon>
        <taxon>Phytophthora</taxon>
    </lineage>
</organism>
<dbReference type="EMBL" id="QXGC01003101">
    <property type="protein sequence ID" value="KAE9178635.1"/>
    <property type="molecule type" value="Genomic_DNA"/>
</dbReference>
<dbReference type="Proteomes" id="UP000476176">
    <property type="component" value="Unassembled WGS sequence"/>
</dbReference>